<gene>
    <name evidence="1" type="ORF">COT78_04030</name>
</gene>
<evidence type="ECO:0000313" key="2">
    <source>
        <dbReference type="Proteomes" id="UP000231382"/>
    </source>
</evidence>
<evidence type="ECO:0000313" key="1">
    <source>
        <dbReference type="EMBL" id="PIS07377.1"/>
    </source>
</evidence>
<proteinExistence type="predicted"/>
<protein>
    <submittedName>
        <fullName evidence="1">Uncharacterized protein</fullName>
    </submittedName>
</protein>
<name>A0A2H0W7P4_9BACT</name>
<dbReference type="AlphaFoldDB" id="A0A2H0W7P4"/>
<organism evidence="1 2">
    <name type="scientific">Candidatus Berkelbacteria bacterium CG10_big_fil_rev_8_21_14_0_10_43_13</name>
    <dbReference type="NCBI Taxonomy" id="1974514"/>
    <lineage>
        <taxon>Bacteria</taxon>
        <taxon>Candidatus Berkelbacteria</taxon>
    </lineage>
</organism>
<comment type="caution">
    <text evidence="1">The sequence shown here is derived from an EMBL/GenBank/DDBJ whole genome shotgun (WGS) entry which is preliminary data.</text>
</comment>
<dbReference type="EMBL" id="PEZW01000027">
    <property type="protein sequence ID" value="PIS07377.1"/>
    <property type="molecule type" value="Genomic_DNA"/>
</dbReference>
<dbReference type="Proteomes" id="UP000231382">
    <property type="component" value="Unassembled WGS sequence"/>
</dbReference>
<sequence>MNFPEVLRGLLMRRTKMTKETPTEIDPYWWRKNRILAMMEENPDHYRAYLLHRVSCGERIWLTTYTLGNRAVTFVLCGDGEEIAVAMASPPGDFWLTCGLIEQNRGETVNDYVDRCLQHQFQVVS</sequence>
<reference evidence="2" key="1">
    <citation type="submission" date="2017-09" db="EMBL/GenBank/DDBJ databases">
        <title>Depth-based differentiation of microbial function through sediment-hosted aquifers and enrichment of novel symbionts in the deep terrestrial subsurface.</title>
        <authorList>
            <person name="Probst A.J."/>
            <person name="Ladd B."/>
            <person name="Jarett J.K."/>
            <person name="Geller-Mcgrath D.E."/>
            <person name="Sieber C.M.K."/>
            <person name="Emerson J.B."/>
            <person name="Anantharaman K."/>
            <person name="Thomas B.C."/>
            <person name="Malmstrom R."/>
            <person name="Stieglmeier M."/>
            <person name="Klingl A."/>
            <person name="Woyke T."/>
            <person name="Ryan C.M."/>
            <person name="Banfield J.F."/>
        </authorList>
    </citation>
    <scope>NUCLEOTIDE SEQUENCE [LARGE SCALE GENOMIC DNA]</scope>
</reference>
<accession>A0A2H0W7P4</accession>